<dbReference type="Pfam" id="PF20032">
    <property type="entry name" value="ADYC"/>
    <property type="match status" value="1"/>
</dbReference>
<dbReference type="InterPro" id="IPR045426">
    <property type="entry name" value="ADYC"/>
</dbReference>
<keyword evidence="3" id="KW-1185">Reference proteome</keyword>
<organism evidence="2 3">
    <name type="scientific">Sorangium cellulosum (strain So ce56)</name>
    <name type="common">Polyangium cellulosum (strain So ce56)</name>
    <dbReference type="NCBI Taxonomy" id="448385"/>
    <lineage>
        <taxon>Bacteria</taxon>
        <taxon>Pseudomonadati</taxon>
        <taxon>Myxococcota</taxon>
        <taxon>Polyangia</taxon>
        <taxon>Polyangiales</taxon>
        <taxon>Polyangiaceae</taxon>
        <taxon>Sorangium</taxon>
    </lineage>
</organism>
<evidence type="ECO:0000313" key="2">
    <source>
        <dbReference type="EMBL" id="CAN98909.1"/>
    </source>
</evidence>
<protein>
    <recommendedName>
        <fullName evidence="1">ADYC domain-containing protein</fullName>
    </recommendedName>
</protein>
<reference evidence="2 3" key="1">
    <citation type="journal article" date="2007" name="Nat. Biotechnol.">
        <title>Complete genome sequence of the myxobacterium Sorangium cellulosum.</title>
        <authorList>
            <person name="Schneiker S."/>
            <person name="Perlova O."/>
            <person name="Kaiser O."/>
            <person name="Gerth K."/>
            <person name="Alici A."/>
            <person name="Altmeyer M.O."/>
            <person name="Bartels D."/>
            <person name="Bekel T."/>
            <person name="Beyer S."/>
            <person name="Bode E."/>
            <person name="Bode H.B."/>
            <person name="Bolten C.J."/>
            <person name="Choudhuri J.V."/>
            <person name="Doss S."/>
            <person name="Elnakady Y.A."/>
            <person name="Frank B."/>
            <person name="Gaigalat L."/>
            <person name="Goesmann A."/>
            <person name="Groeger C."/>
            <person name="Gross F."/>
            <person name="Jelsbak L."/>
            <person name="Jelsbak L."/>
            <person name="Kalinowski J."/>
            <person name="Kegler C."/>
            <person name="Knauber T."/>
            <person name="Konietzny S."/>
            <person name="Kopp M."/>
            <person name="Krause L."/>
            <person name="Krug D."/>
            <person name="Linke B."/>
            <person name="Mahmud T."/>
            <person name="Martinez-Arias R."/>
            <person name="McHardy A.C."/>
            <person name="Merai M."/>
            <person name="Meyer F."/>
            <person name="Mormann S."/>
            <person name="Munoz-Dorado J."/>
            <person name="Perez J."/>
            <person name="Pradella S."/>
            <person name="Rachid S."/>
            <person name="Raddatz G."/>
            <person name="Rosenau F."/>
            <person name="Rueckert C."/>
            <person name="Sasse F."/>
            <person name="Scharfe M."/>
            <person name="Schuster S.C."/>
            <person name="Suen G."/>
            <person name="Treuner-Lange A."/>
            <person name="Velicer G.J."/>
            <person name="Vorholter F.-J."/>
            <person name="Weissman K.J."/>
            <person name="Welch R.D."/>
            <person name="Wenzel S.C."/>
            <person name="Whitworth D.E."/>
            <person name="Wilhelm S."/>
            <person name="Wittmann C."/>
            <person name="Bloecker H."/>
            <person name="Puehler A."/>
            <person name="Mueller R."/>
        </authorList>
    </citation>
    <scope>NUCLEOTIDE SEQUENCE [LARGE SCALE GENOMIC DNA]</scope>
    <source>
        <strain evidence="3">So ce56</strain>
    </source>
</reference>
<evidence type="ECO:0000259" key="1">
    <source>
        <dbReference type="Pfam" id="PF20032"/>
    </source>
</evidence>
<feature type="domain" description="ADYC" evidence="1">
    <location>
        <begin position="201"/>
        <end position="366"/>
    </location>
</feature>
<accession>A9G4J0</accession>
<dbReference type="AlphaFoldDB" id="A9G4J0"/>
<name>A9G4J0_SORC5</name>
<dbReference type="KEGG" id="scl:sce8737"/>
<evidence type="ECO:0000313" key="3">
    <source>
        <dbReference type="Proteomes" id="UP000002139"/>
    </source>
</evidence>
<dbReference type="Proteomes" id="UP000002139">
    <property type="component" value="Chromosome"/>
</dbReference>
<gene>
    <name evidence="2" type="ordered locus">sce8737</name>
</gene>
<dbReference type="EMBL" id="AM746676">
    <property type="protein sequence ID" value="CAN98909.1"/>
    <property type="molecule type" value="Genomic_DNA"/>
</dbReference>
<dbReference type="HOGENOM" id="CLU_651956_0_0_7"/>
<proteinExistence type="predicted"/>
<dbReference type="eggNOG" id="COG1357">
    <property type="taxonomic scope" value="Bacteria"/>
</dbReference>
<sequence>MSKREVRFMMTLFTGSRVETRRAGVCGAAGGASQLRRAGRAAVVALRGAALLLGAACVGEEPADELSLVDEAGSPASEAQVVEIDVELDVTIVPPSLKACVSCMEFNDILSADELRNRWGQQGRTLHGIMDGGDCEAMEVPRSFSLSSAADAAGAHIPDVQVHQGRLVSSSGAVEWKGARFQASVRCAGGAGTLPVTAVITEVLPGASHFERAYRLDKYRVMLIDPRSGASFPACRNPEDRTRGHLAIALPGVWNEHGNLEHDLDAFTFACVTSAAAKCDDWGYGHAGIRAVDVSEMRVHEACTRMARADYCGTGGTWTRDSTTIGFWDSATVAGAEEAYPPQAPGFEFEAAWTAEGALCMHHPRWPDRSPMCEKEIPFCDSAKQASDRFDKSLLLFNTSRTEGNTIGLPRTMPRTMPIDP</sequence>